<keyword evidence="2" id="KW-1185">Reference proteome</keyword>
<evidence type="ECO:0000313" key="1">
    <source>
        <dbReference type="EMBL" id="KAI5675930.1"/>
    </source>
</evidence>
<protein>
    <submittedName>
        <fullName evidence="1">Uncharacterized protein</fullName>
    </submittedName>
</protein>
<dbReference type="EMBL" id="CM044702">
    <property type="protein sequence ID" value="KAI5675930.1"/>
    <property type="molecule type" value="Genomic_DNA"/>
</dbReference>
<organism evidence="1 2">
    <name type="scientific">Catharanthus roseus</name>
    <name type="common">Madagascar periwinkle</name>
    <name type="synonym">Vinca rosea</name>
    <dbReference type="NCBI Taxonomy" id="4058"/>
    <lineage>
        <taxon>Eukaryota</taxon>
        <taxon>Viridiplantae</taxon>
        <taxon>Streptophyta</taxon>
        <taxon>Embryophyta</taxon>
        <taxon>Tracheophyta</taxon>
        <taxon>Spermatophyta</taxon>
        <taxon>Magnoliopsida</taxon>
        <taxon>eudicotyledons</taxon>
        <taxon>Gunneridae</taxon>
        <taxon>Pentapetalae</taxon>
        <taxon>asterids</taxon>
        <taxon>lamiids</taxon>
        <taxon>Gentianales</taxon>
        <taxon>Apocynaceae</taxon>
        <taxon>Rauvolfioideae</taxon>
        <taxon>Vinceae</taxon>
        <taxon>Catharanthinae</taxon>
        <taxon>Catharanthus</taxon>
    </lineage>
</organism>
<sequence>MFLAVRCGGATVYVSPSTGIHTTNSSASNRDASPFCVLKTVQNTAAENRYLLTYQINTIWNLIPLLYMFNESGHVLDSWNVDIVLSKIVNACDPVGSLNVGSE</sequence>
<name>A0ACC0BTH6_CATRO</name>
<dbReference type="Proteomes" id="UP001060085">
    <property type="component" value="Linkage Group LG02"/>
</dbReference>
<accession>A0ACC0BTH6</accession>
<proteinExistence type="predicted"/>
<reference evidence="2" key="1">
    <citation type="journal article" date="2023" name="Nat. Plants">
        <title>Single-cell RNA sequencing provides a high-resolution roadmap for understanding the multicellular compartmentation of specialized metabolism.</title>
        <authorList>
            <person name="Sun S."/>
            <person name="Shen X."/>
            <person name="Li Y."/>
            <person name="Li Y."/>
            <person name="Wang S."/>
            <person name="Li R."/>
            <person name="Zhang H."/>
            <person name="Shen G."/>
            <person name="Guo B."/>
            <person name="Wei J."/>
            <person name="Xu J."/>
            <person name="St-Pierre B."/>
            <person name="Chen S."/>
            <person name="Sun C."/>
        </authorList>
    </citation>
    <scope>NUCLEOTIDE SEQUENCE [LARGE SCALE GENOMIC DNA]</scope>
</reference>
<gene>
    <name evidence="1" type="ORF">M9H77_06880</name>
</gene>
<comment type="caution">
    <text evidence="1">The sequence shown here is derived from an EMBL/GenBank/DDBJ whole genome shotgun (WGS) entry which is preliminary data.</text>
</comment>
<evidence type="ECO:0000313" key="2">
    <source>
        <dbReference type="Proteomes" id="UP001060085"/>
    </source>
</evidence>